<evidence type="ECO:0000256" key="1">
    <source>
        <dbReference type="SAM" id="Phobius"/>
    </source>
</evidence>
<evidence type="ECO:0000313" key="3">
    <source>
        <dbReference type="Proteomes" id="UP000554482"/>
    </source>
</evidence>
<protein>
    <submittedName>
        <fullName evidence="2">Uncharacterized protein</fullName>
    </submittedName>
</protein>
<dbReference type="AlphaFoldDB" id="A0A7J6WJN4"/>
<comment type="caution">
    <text evidence="2">The sequence shown here is derived from an EMBL/GenBank/DDBJ whole genome shotgun (WGS) entry which is preliminary data.</text>
</comment>
<name>A0A7J6WJN4_THATH</name>
<accession>A0A7J6WJN4</accession>
<gene>
    <name evidence="2" type="ORF">FRX31_013233</name>
</gene>
<feature type="transmembrane region" description="Helical" evidence="1">
    <location>
        <begin position="70"/>
        <end position="90"/>
    </location>
</feature>
<evidence type="ECO:0000313" key="2">
    <source>
        <dbReference type="EMBL" id="KAF5197178.1"/>
    </source>
</evidence>
<keyword evidence="1" id="KW-1133">Transmembrane helix</keyword>
<organism evidence="2 3">
    <name type="scientific">Thalictrum thalictroides</name>
    <name type="common">Rue-anemone</name>
    <name type="synonym">Anemone thalictroides</name>
    <dbReference type="NCBI Taxonomy" id="46969"/>
    <lineage>
        <taxon>Eukaryota</taxon>
        <taxon>Viridiplantae</taxon>
        <taxon>Streptophyta</taxon>
        <taxon>Embryophyta</taxon>
        <taxon>Tracheophyta</taxon>
        <taxon>Spermatophyta</taxon>
        <taxon>Magnoliopsida</taxon>
        <taxon>Ranunculales</taxon>
        <taxon>Ranunculaceae</taxon>
        <taxon>Thalictroideae</taxon>
        <taxon>Thalictrum</taxon>
    </lineage>
</organism>
<sequence length="91" mass="9943">MAASEECVSHLQITSHRGWTENEMKDLLVTNNGIICPAAMSRVLHTSTSCEKLISELIPSANINNIDGRLIISLSNVPFSIFILISFLALS</sequence>
<dbReference type="EMBL" id="JABWDY010015007">
    <property type="protein sequence ID" value="KAF5197178.1"/>
    <property type="molecule type" value="Genomic_DNA"/>
</dbReference>
<keyword evidence="3" id="KW-1185">Reference proteome</keyword>
<keyword evidence="1" id="KW-0812">Transmembrane</keyword>
<proteinExistence type="predicted"/>
<reference evidence="2 3" key="1">
    <citation type="submission" date="2020-06" db="EMBL/GenBank/DDBJ databases">
        <title>Transcriptomic and genomic resources for Thalictrum thalictroides and T. hernandezii: Facilitating candidate gene discovery in an emerging model plant lineage.</title>
        <authorList>
            <person name="Arias T."/>
            <person name="Riano-Pachon D.M."/>
            <person name="Di Stilio V.S."/>
        </authorList>
    </citation>
    <scope>NUCLEOTIDE SEQUENCE [LARGE SCALE GENOMIC DNA]</scope>
    <source>
        <strain evidence="3">cv. WT478/WT964</strain>
        <tissue evidence="2">Leaves</tissue>
    </source>
</reference>
<dbReference type="Proteomes" id="UP000554482">
    <property type="component" value="Unassembled WGS sequence"/>
</dbReference>
<keyword evidence="1" id="KW-0472">Membrane</keyword>